<name>A0A026WBT7_OOCBI</name>
<accession>A0A026WBT7</accession>
<protein>
    <submittedName>
        <fullName evidence="1">Uncharacterized protein</fullName>
    </submittedName>
</protein>
<dbReference type="Proteomes" id="UP000053097">
    <property type="component" value="Unassembled WGS sequence"/>
</dbReference>
<keyword evidence="2" id="KW-1185">Reference proteome</keyword>
<proteinExistence type="predicted"/>
<sequence>MCLKQDIRQSESASPKLRGVNCKELSMSESAIVRGSLLQSEAARYEQLNQLLDFVTCEFWSIGT</sequence>
<evidence type="ECO:0000313" key="2">
    <source>
        <dbReference type="Proteomes" id="UP000053097"/>
    </source>
</evidence>
<gene>
    <name evidence="1" type="ORF">X777_06958</name>
</gene>
<reference evidence="1 2" key="1">
    <citation type="journal article" date="2014" name="Curr. Biol.">
        <title>The genome of the clonal raider ant Cerapachys biroi.</title>
        <authorList>
            <person name="Oxley P.R."/>
            <person name="Ji L."/>
            <person name="Fetter-Pruneda I."/>
            <person name="McKenzie S.K."/>
            <person name="Li C."/>
            <person name="Hu H."/>
            <person name="Zhang G."/>
            <person name="Kronauer D.J."/>
        </authorList>
    </citation>
    <scope>NUCLEOTIDE SEQUENCE [LARGE SCALE GENOMIC DNA]</scope>
</reference>
<dbReference type="AlphaFoldDB" id="A0A026WBT7"/>
<organism evidence="1 2">
    <name type="scientific">Ooceraea biroi</name>
    <name type="common">Clonal raider ant</name>
    <name type="synonym">Cerapachys biroi</name>
    <dbReference type="NCBI Taxonomy" id="2015173"/>
    <lineage>
        <taxon>Eukaryota</taxon>
        <taxon>Metazoa</taxon>
        <taxon>Ecdysozoa</taxon>
        <taxon>Arthropoda</taxon>
        <taxon>Hexapoda</taxon>
        <taxon>Insecta</taxon>
        <taxon>Pterygota</taxon>
        <taxon>Neoptera</taxon>
        <taxon>Endopterygota</taxon>
        <taxon>Hymenoptera</taxon>
        <taxon>Apocrita</taxon>
        <taxon>Aculeata</taxon>
        <taxon>Formicoidea</taxon>
        <taxon>Formicidae</taxon>
        <taxon>Dorylinae</taxon>
        <taxon>Ooceraea</taxon>
    </lineage>
</organism>
<evidence type="ECO:0000313" key="1">
    <source>
        <dbReference type="EMBL" id="EZA53525.1"/>
    </source>
</evidence>
<dbReference type="EMBL" id="KK107284">
    <property type="protein sequence ID" value="EZA53525.1"/>
    <property type="molecule type" value="Genomic_DNA"/>
</dbReference>